<accession>A0ACB9EXE1</accession>
<sequence length="80" mass="9023">MGSDFEGEDSEATLSNSVWKDIANHLLDFLKDEENIIRRFSNADCDVKLKDTVLDWEITPACNLPLKCLRGGEKIVIVNL</sequence>
<keyword evidence="2" id="KW-1185">Reference proteome</keyword>
<proteinExistence type="predicted"/>
<name>A0ACB9EXE1_CICIN</name>
<reference evidence="2" key="1">
    <citation type="journal article" date="2022" name="Mol. Ecol. Resour.">
        <title>The genomes of chicory, endive, great burdock and yacon provide insights into Asteraceae palaeo-polyploidization history and plant inulin production.</title>
        <authorList>
            <person name="Fan W."/>
            <person name="Wang S."/>
            <person name="Wang H."/>
            <person name="Wang A."/>
            <person name="Jiang F."/>
            <person name="Liu H."/>
            <person name="Zhao H."/>
            <person name="Xu D."/>
            <person name="Zhang Y."/>
        </authorList>
    </citation>
    <scope>NUCLEOTIDE SEQUENCE [LARGE SCALE GENOMIC DNA]</scope>
    <source>
        <strain evidence="2">cv. Punajuju</strain>
    </source>
</reference>
<evidence type="ECO:0000313" key="2">
    <source>
        <dbReference type="Proteomes" id="UP001055811"/>
    </source>
</evidence>
<gene>
    <name evidence="1" type="ORF">L2E82_13414</name>
</gene>
<evidence type="ECO:0000313" key="1">
    <source>
        <dbReference type="EMBL" id="KAI3763507.1"/>
    </source>
</evidence>
<reference evidence="1 2" key="2">
    <citation type="journal article" date="2022" name="Mol. Ecol. Resour.">
        <title>The genomes of chicory, endive, great burdock and yacon provide insights into Asteraceae paleo-polyploidization history and plant inulin production.</title>
        <authorList>
            <person name="Fan W."/>
            <person name="Wang S."/>
            <person name="Wang H."/>
            <person name="Wang A."/>
            <person name="Jiang F."/>
            <person name="Liu H."/>
            <person name="Zhao H."/>
            <person name="Xu D."/>
            <person name="Zhang Y."/>
        </authorList>
    </citation>
    <scope>NUCLEOTIDE SEQUENCE [LARGE SCALE GENOMIC DNA]</scope>
    <source>
        <strain evidence="2">cv. Punajuju</strain>
        <tissue evidence="1">Leaves</tissue>
    </source>
</reference>
<comment type="caution">
    <text evidence="1">The sequence shown here is derived from an EMBL/GenBank/DDBJ whole genome shotgun (WGS) entry which is preliminary data.</text>
</comment>
<dbReference type="EMBL" id="CM042011">
    <property type="protein sequence ID" value="KAI3763507.1"/>
    <property type="molecule type" value="Genomic_DNA"/>
</dbReference>
<protein>
    <submittedName>
        <fullName evidence="1">Uncharacterized protein</fullName>
    </submittedName>
</protein>
<organism evidence="1 2">
    <name type="scientific">Cichorium intybus</name>
    <name type="common">Chicory</name>
    <dbReference type="NCBI Taxonomy" id="13427"/>
    <lineage>
        <taxon>Eukaryota</taxon>
        <taxon>Viridiplantae</taxon>
        <taxon>Streptophyta</taxon>
        <taxon>Embryophyta</taxon>
        <taxon>Tracheophyta</taxon>
        <taxon>Spermatophyta</taxon>
        <taxon>Magnoliopsida</taxon>
        <taxon>eudicotyledons</taxon>
        <taxon>Gunneridae</taxon>
        <taxon>Pentapetalae</taxon>
        <taxon>asterids</taxon>
        <taxon>campanulids</taxon>
        <taxon>Asterales</taxon>
        <taxon>Asteraceae</taxon>
        <taxon>Cichorioideae</taxon>
        <taxon>Cichorieae</taxon>
        <taxon>Cichoriinae</taxon>
        <taxon>Cichorium</taxon>
    </lineage>
</organism>
<dbReference type="Proteomes" id="UP001055811">
    <property type="component" value="Linkage Group LG03"/>
</dbReference>